<dbReference type="Proteomes" id="UP000761380">
    <property type="component" value="Unassembled WGS sequence"/>
</dbReference>
<name>A0A927ZUD0_SELRU</name>
<comment type="caution">
    <text evidence="3">The sequence shown here is derived from an EMBL/GenBank/DDBJ whole genome shotgun (WGS) entry which is preliminary data.</text>
</comment>
<evidence type="ECO:0000256" key="1">
    <source>
        <dbReference type="SAM" id="SignalP"/>
    </source>
</evidence>
<evidence type="ECO:0000313" key="3">
    <source>
        <dbReference type="EMBL" id="MBE6092345.1"/>
    </source>
</evidence>
<evidence type="ECO:0000259" key="2">
    <source>
        <dbReference type="Pfam" id="PF03968"/>
    </source>
</evidence>
<proteinExistence type="predicted"/>
<organism evidence="3 4">
    <name type="scientific">Selenomonas ruminantium</name>
    <dbReference type="NCBI Taxonomy" id="971"/>
    <lineage>
        <taxon>Bacteria</taxon>
        <taxon>Bacillati</taxon>
        <taxon>Bacillota</taxon>
        <taxon>Negativicutes</taxon>
        <taxon>Selenomonadales</taxon>
        <taxon>Selenomonadaceae</taxon>
        <taxon>Selenomonas</taxon>
    </lineage>
</organism>
<gene>
    <name evidence="3" type="ORF">E7201_04085</name>
</gene>
<accession>A0A927ZUD0</accession>
<sequence length="178" mass="19859">MNYMRISLLMLGMLVSMFTLCTAASLGSGNTINADMAKSKYKPVVSADHSSYNEETGLYTLTGNVCIKCQDFAITADTCKVNANTLQVWADGHALITEGELHFTGDALYAEITENTAWFFGTRCGVERPGLVIHADNMRYNWQTHIVVFDGHVLWMQKGKNHTSSHLEFDLNKNDIVR</sequence>
<dbReference type="InterPro" id="IPR005653">
    <property type="entry name" value="OstA-like_N"/>
</dbReference>
<protein>
    <recommendedName>
        <fullName evidence="2">Organic solvent tolerance-like N-terminal domain-containing protein</fullName>
    </recommendedName>
</protein>
<reference evidence="3" key="1">
    <citation type="submission" date="2019-04" db="EMBL/GenBank/DDBJ databases">
        <title>Evolution of Biomass-Degrading Anaerobic Consortia Revealed by Metagenomics.</title>
        <authorList>
            <person name="Peng X."/>
        </authorList>
    </citation>
    <scope>NUCLEOTIDE SEQUENCE</scope>
    <source>
        <strain evidence="3">SIG240</strain>
    </source>
</reference>
<dbReference type="AlphaFoldDB" id="A0A927ZUD0"/>
<dbReference type="Gene3D" id="2.60.450.10">
    <property type="entry name" value="Lipopolysaccharide (LPS) transport protein A like domain"/>
    <property type="match status" value="1"/>
</dbReference>
<dbReference type="Pfam" id="PF03968">
    <property type="entry name" value="LptD_N"/>
    <property type="match status" value="1"/>
</dbReference>
<keyword evidence="1" id="KW-0732">Signal</keyword>
<feature type="domain" description="Organic solvent tolerance-like N-terminal" evidence="2">
    <location>
        <begin position="45"/>
        <end position="174"/>
    </location>
</feature>
<feature type="chain" id="PRO_5038351037" description="Organic solvent tolerance-like N-terminal domain-containing protein" evidence="1">
    <location>
        <begin position="24"/>
        <end position="178"/>
    </location>
</feature>
<evidence type="ECO:0000313" key="4">
    <source>
        <dbReference type="Proteomes" id="UP000761380"/>
    </source>
</evidence>
<dbReference type="EMBL" id="SVBY01000020">
    <property type="protein sequence ID" value="MBE6092345.1"/>
    <property type="molecule type" value="Genomic_DNA"/>
</dbReference>
<feature type="signal peptide" evidence="1">
    <location>
        <begin position="1"/>
        <end position="23"/>
    </location>
</feature>